<feature type="domain" description="Cullin neddylation" evidence="1">
    <location>
        <begin position="97"/>
        <end position="164"/>
    </location>
</feature>
<dbReference type="OrthoDB" id="27073at2759"/>
<accession>A0A2G9URS3</accession>
<evidence type="ECO:0000313" key="3">
    <source>
        <dbReference type="Proteomes" id="UP000230423"/>
    </source>
</evidence>
<dbReference type="Pfam" id="PF10557">
    <property type="entry name" value="Cullin_Nedd8"/>
    <property type="match status" value="1"/>
</dbReference>
<dbReference type="FunFam" id="1.10.10.10:FF:000091">
    <property type="entry name" value="Cullin 3"/>
    <property type="match status" value="1"/>
</dbReference>
<evidence type="ECO:0000259" key="1">
    <source>
        <dbReference type="SMART" id="SM00884"/>
    </source>
</evidence>
<name>A0A2G9URS3_TELCI</name>
<proteinExistence type="predicted"/>
<dbReference type="PROSITE" id="PS01256">
    <property type="entry name" value="CULLIN_1"/>
    <property type="match status" value="1"/>
</dbReference>
<sequence length="170" mass="19712">MLGTADVKAVFYGNAASQKKDNTNINERELKRNLQSLAMGKPTQRVLCRKGKGKDIDATDEFFVNDNFQSKLTRIKVQLVTFKGECEPEKKETRSKVEDDRKHEIEAAIVRVMKSRKVLHHNNLITEVTQQLKHRFLPNPVLIKKRIESLIERDYLARDAQDLKLYNYVA</sequence>
<dbReference type="SUPFAM" id="SSF46785">
    <property type="entry name" value="Winged helix' DNA-binding domain"/>
    <property type="match status" value="1"/>
</dbReference>
<dbReference type="InterPro" id="IPR036390">
    <property type="entry name" value="WH_DNA-bd_sf"/>
</dbReference>
<dbReference type="InterPro" id="IPR036317">
    <property type="entry name" value="Cullin_homology_sf"/>
</dbReference>
<dbReference type="Gene3D" id="1.10.10.10">
    <property type="entry name" value="Winged helix-like DNA-binding domain superfamily/Winged helix DNA-binding domain"/>
    <property type="match status" value="1"/>
</dbReference>
<dbReference type="AlphaFoldDB" id="A0A2G9URS3"/>
<dbReference type="InterPro" id="IPR036388">
    <property type="entry name" value="WH-like_DNA-bd_sf"/>
</dbReference>
<dbReference type="SUPFAM" id="SSF75632">
    <property type="entry name" value="Cullin homology domain"/>
    <property type="match status" value="1"/>
</dbReference>
<evidence type="ECO:0000313" key="2">
    <source>
        <dbReference type="EMBL" id="PIO72938.1"/>
    </source>
</evidence>
<keyword evidence="3" id="KW-1185">Reference proteome</keyword>
<protein>
    <recommendedName>
        <fullName evidence="1">Cullin neddylation domain-containing protein</fullName>
    </recommendedName>
</protein>
<dbReference type="Proteomes" id="UP000230423">
    <property type="component" value="Unassembled WGS sequence"/>
</dbReference>
<reference evidence="2 3" key="1">
    <citation type="submission" date="2015-09" db="EMBL/GenBank/DDBJ databases">
        <title>Draft genome of the parasitic nematode Teladorsagia circumcincta isolate WARC Sus (inbred).</title>
        <authorList>
            <person name="Mitreva M."/>
        </authorList>
    </citation>
    <scope>NUCLEOTIDE SEQUENCE [LARGE SCALE GENOMIC DNA]</scope>
    <source>
        <strain evidence="2 3">S</strain>
    </source>
</reference>
<organism evidence="2 3">
    <name type="scientific">Teladorsagia circumcincta</name>
    <name type="common">Brown stomach worm</name>
    <name type="synonym">Ostertagia circumcincta</name>
    <dbReference type="NCBI Taxonomy" id="45464"/>
    <lineage>
        <taxon>Eukaryota</taxon>
        <taxon>Metazoa</taxon>
        <taxon>Ecdysozoa</taxon>
        <taxon>Nematoda</taxon>
        <taxon>Chromadorea</taxon>
        <taxon>Rhabditida</taxon>
        <taxon>Rhabditina</taxon>
        <taxon>Rhabditomorpha</taxon>
        <taxon>Strongyloidea</taxon>
        <taxon>Trichostrongylidae</taxon>
        <taxon>Teladorsagia</taxon>
    </lineage>
</organism>
<gene>
    <name evidence="2" type="ORF">TELCIR_05107</name>
</gene>
<dbReference type="InterPro" id="IPR019559">
    <property type="entry name" value="Cullin_neddylation_domain"/>
</dbReference>
<dbReference type="Pfam" id="PF26557">
    <property type="entry name" value="Cullin_AB"/>
    <property type="match status" value="1"/>
</dbReference>
<dbReference type="InterPro" id="IPR045093">
    <property type="entry name" value="Cullin"/>
</dbReference>
<dbReference type="SMART" id="SM00884">
    <property type="entry name" value="Cullin_Nedd8"/>
    <property type="match status" value="1"/>
</dbReference>
<dbReference type="GO" id="GO:0031625">
    <property type="term" value="F:ubiquitin protein ligase binding"/>
    <property type="evidence" value="ECO:0007669"/>
    <property type="project" value="InterPro"/>
</dbReference>
<dbReference type="EMBL" id="KZ345558">
    <property type="protein sequence ID" value="PIO72938.1"/>
    <property type="molecule type" value="Genomic_DNA"/>
</dbReference>
<dbReference type="Gene3D" id="3.30.230.130">
    <property type="entry name" value="Cullin, Chain C, Domain 2"/>
    <property type="match status" value="1"/>
</dbReference>
<dbReference type="PANTHER" id="PTHR11932">
    <property type="entry name" value="CULLIN"/>
    <property type="match status" value="1"/>
</dbReference>
<dbReference type="InterPro" id="IPR059120">
    <property type="entry name" value="Cullin-like_AB"/>
</dbReference>
<dbReference type="InterPro" id="IPR016157">
    <property type="entry name" value="Cullin_CS"/>
</dbReference>
<dbReference type="GO" id="GO:0031461">
    <property type="term" value="C:cullin-RING ubiquitin ligase complex"/>
    <property type="evidence" value="ECO:0007669"/>
    <property type="project" value="InterPro"/>
</dbReference>
<dbReference type="GO" id="GO:0006511">
    <property type="term" value="P:ubiquitin-dependent protein catabolic process"/>
    <property type="evidence" value="ECO:0007669"/>
    <property type="project" value="InterPro"/>
</dbReference>